<reference evidence="1" key="1">
    <citation type="journal article" date="2022" name="bioRxiv">
        <title>Sequencing and chromosome-scale assembly of the giantPleurodeles waltlgenome.</title>
        <authorList>
            <person name="Brown T."/>
            <person name="Elewa A."/>
            <person name="Iarovenko S."/>
            <person name="Subramanian E."/>
            <person name="Araus A.J."/>
            <person name="Petzold A."/>
            <person name="Susuki M."/>
            <person name="Suzuki K.-i.T."/>
            <person name="Hayashi T."/>
            <person name="Toyoda A."/>
            <person name="Oliveira C."/>
            <person name="Osipova E."/>
            <person name="Leigh N.D."/>
            <person name="Simon A."/>
            <person name="Yun M.H."/>
        </authorList>
    </citation>
    <scope>NUCLEOTIDE SEQUENCE</scope>
    <source>
        <strain evidence="1">20211129_DDA</strain>
        <tissue evidence="1">Liver</tissue>
    </source>
</reference>
<dbReference type="Proteomes" id="UP001066276">
    <property type="component" value="Chromosome 8"/>
</dbReference>
<comment type="caution">
    <text evidence="1">The sequence shown here is derived from an EMBL/GenBank/DDBJ whole genome shotgun (WGS) entry which is preliminary data.</text>
</comment>
<accession>A0AAV7NWV9</accession>
<proteinExistence type="predicted"/>
<protein>
    <submittedName>
        <fullName evidence="1">Uncharacterized protein</fullName>
    </submittedName>
</protein>
<evidence type="ECO:0000313" key="1">
    <source>
        <dbReference type="EMBL" id="KAJ1120555.1"/>
    </source>
</evidence>
<name>A0AAV7NWV9_PLEWA</name>
<dbReference type="AlphaFoldDB" id="A0AAV7NWV9"/>
<organism evidence="1 2">
    <name type="scientific">Pleurodeles waltl</name>
    <name type="common">Iberian ribbed newt</name>
    <dbReference type="NCBI Taxonomy" id="8319"/>
    <lineage>
        <taxon>Eukaryota</taxon>
        <taxon>Metazoa</taxon>
        <taxon>Chordata</taxon>
        <taxon>Craniata</taxon>
        <taxon>Vertebrata</taxon>
        <taxon>Euteleostomi</taxon>
        <taxon>Amphibia</taxon>
        <taxon>Batrachia</taxon>
        <taxon>Caudata</taxon>
        <taxon>Salamandroidea</taxon>
        <taxon>Salamandridae</taxon>
        <taxon>Pleurodelinae</taxon>
        <taxon>Pleurodeles</taxon>
    </lineage>
</organism>
<evidence type="ECO:0000313" key="2">
    <source>
        <dbReference type="Proteomes" id="UP001066276"/>
    </source>
</evidence>
<dbReference type="EMBL" id="JANPWB010000012">
    <property type="protein sequence ID" value="KAJ1120555.1"/>
    <property type="molecule type" value="Genomic_DNA"/>
</dbReference>
<sequence length="96" mass="10647">MIGFIGIKKVFFRLPIYKACINGKTVNDSINDCSDYIQVDDYHLIVKININDDNCFVSETVTKPCIDKAVGESVSTDNIVDKCIDDKTISGPTINI</sequence>
<gene>
    <name evidence="1" type="ORF">NDU88_008720</name>
</gene>
<keyword evidence="2" id="KW-1185">Reference proteome</keyword>